<evidence type="ECO:0000256" key="6">
    <source>
        <dbReference type="ARBA" id="ARBA00023163"/>
    </source>
</evidence>
<keyword evidence="5 7" id="KW-0238">DNA-binding</keyword>
<dbReference type="PANTHER" id="PTHR34701">
    <property type="entry name" value="TRANSCRIPTIONAL REGULATOR MRAZ"/>
    <property type="match status" value="1"/>
</dbReference>
<comment type="caution">
    <text evidence="9">The sequence shown here is derived from an EMBL/GenBank/DDBJ whole genome shotgun (WGS) entry which is preliminary data.</text>
</comment>
<evidence type="ECO:0000256" key="1">
    <source>
        <dbReference type="ARBA" id="ARBA00013860"/>
    </source>
</evidence>
<evidence type="ECO:0000256" key="3">
    <source>
        <dbReference type="ARBA" id="ARBA00022737"/>
    </source>
</evidence>
<reference evidence="9" key="1">
    <citation type="submission" date="2021-09" db="EMBL/GenBank/DDBJ databases">
        <authorList>
            <person name="Wu T."/>
            <person name="Guo S.Z."/>
        </authorList>
    </citation>
    <scope>NUCLEOTIDE SEQUENCE</scope>
    <source>
        <strain evidence="9">RSS-23</strain>
    </source>
</reference>
<evidence type="ECO:0000256" key="2">
    <source>
        <dbReference type="ARBA" id="ARBA00022490"/>
    </source>
</evidence>
<dbReference type="HAMAP" id="MF_01008">
    <property type="entry name" value="MraZ"/>
    <property type="match status" value="1"/>
</dbReference>
<dbReference type="CDD" id="cd16320">
    <property type="entry name" value="MraZ_N"/>
    <property type="match status" value="1"/>
</dbReference>
<evidence type="ECO:0000256" key="7">
    <source>
        <dbReference type="HAMAP-Rule" id="MF_01008"/>
    </source>
</evidence>
<feature type="domain" description="SpoVT-AbrB" evidence="8">
    <location>
        <begin position="82"/>
        <end position="125"/>
    </location>
</feature>
<dbReference type="InterPro" id="IPR007159">
    <property type="entry name" value="SpoVT-AbrB_dom"/>
</dbReference>
<dbReference type="SUPFAM" id="SSF89447">
    <property type="entry name" value="AbrB/MazE/MraZ-like"/>
    <property type="match status" value="1"/>
</dbReference>
<dbReference type="EMBL" id="JAIQDJ010000001">
    <property type="protein sequence ID" value="MBZ4184913.1"/>
    <property type="molecule type" value="Genomic_DNA"/>
</dbReference>
<proteinExistence type="inferred from homology"/>
<name>A0ABS7TAS3_9GAMM</name>
<comment type="similarity">
    <text evidence="7">Belongs to the MraZ family.</text>
</comment>
<evidence type="ECO:0000259" key="8">
    <source>
        <dbReference type="PROSITE" id="PS51740"/>
    </source>
</evidence>
<dbReference type="InterPro" id="IPR038619">
    <property type="entry name" value="MraZ_sf"/>
</dbReference>
<evidence type="ECO:0000256" key="4">
    <source>
        <dbReference type="ARBA" id="ARBA00023015"/>
    </source>
</evidence>
<organism evidence="9 10">
    <name type="scientific">Thermomonas beijingensis</name>
    <dbReference type="NCBI Taxonomy" id="2872701"/>
    <lineage>
        <taxon>Bacteria</taxon>
        <taxon>Pseudomonadati</taxon>
        <taxon>Pseudomonadota</taxon>
        <taxon>Gammaproteobacteria</taxon>
        <taxon>Lysobacterales</taxon>
        <taxon>Lysobacteraceae</taxon>
        <taxon>Thermomonas</taxon>
    </lineage>
</organism>
<keyword evidence="2 7" id="KW-0963">Cytoplasm</keyword>
<dbReference type="PANTHER" id="PTHR34701:SF1">
    <property type="entry name" value="TRANSCRIPTIONAL REGULATOR MRAZ"/>
    <property type="match status" value="1"/>
</dbReference>
<keyword evidence="4 7" id="KW-0805">Transcription regulation</keyword>
<dbReference type="Pfam" id="PF02381">
    <property type="entry name" value="MraZ"/>
    <property type="match status" value="2"/>
</dbReference>
<evidence type="ECO:0000313" key="10">
    <source>
        <dbReference type="Proteomes" id="UP001430290"/>
    </source>
</evidence>
<dbReference type="InterPro" id="IPR003444">
    <property type="entry name" value="MraZ"/>
</dbReference>
<keyword evidence="3" id="KW-0677">Repeat</keyword>
<feature type="domain" description="SpoVT-AbrB" evidence="8">
    <location>
        <begin position="5"/>
        <end position="53"/>
    </location>
</feature>
<dbReference type="NCBIfam" id="TIGR00242">
    <property type="entry name" value="division/cell wall cluster transcriptional repressor MraZ"/>
    <property type="match status" value="1"/>
</dbReference>
<gene>
    <name evidence="7 9" type="primary">mraZ</name>
    <name evidence="9" type="ORF">K7B09_01065</name>
</gene>
<dbReference type="InterPro" id="IPR037914">
    <property type="entry name" value="SpoVT-AbrB_sf"/>
</dbReference>
<evidence type="ECO:0000256" key="5">
    <source>
        <dbReference type="ARBA" id="ARBA00023125"/>
    </source>
</evidence>
<comment type="subcellular location">
    <subcellularLocation>
        <location evidence="7">Cytoplasm</location>
        <location evidence="7">Nucleoid</location>
    </subcellularLocation>
</comment>
<sequence length="148" mass="16325">MFQGETAITIDDKGRLAIPTAYRDLIARESGNRLVVAYNIFDAGCLWILQHAKWEALRDQLNAKGMKTAQARTLRRKLVAAAAIVEPDGNGRISIPASLRATAGIERKAVLLGNGDSFELWSEQAYQEQMRQSLGDADLDDDLLDLPL</sequence>
<keyword evidence="6 7" id="KW-0804">Transcription</keyword>
<dbReference type="Proteomes" id="UP001430290">
    <property type="component" value="Unassembled WGS sequence"/>
</dbReference>
<dbReference type="RefSeq" id="WP_223625823.1">
    <property type="nucleotide sequence ID" value="NZ_JAIQDJ010000001.1"/>
</dbReference>
<accession>A0ABS7TAS3</accession>
<dbReference type="CDD" id="cd16321">
    <property type="entry name" value="MraZ_C"/>
    <property type="match status" value="1"/>
</dbReference>
<dbReference type="InterPro" id="IPR020603">
    <property type="entry name" value="MraZ_dom"/>
</dbReference>
<keyword evidence="10" id="KW-1185">Reference proteome</keyword>
<comment type="subunit">
    <text evidence="7">Forms oligomers.</text>
</comment>
<dbReference type="Gene3D" id="3.40.1550.20">
    <property type="entry name" value="Transcriptional regulator MraZ domain"/>
    <property type="match status" value="1"/>
</dbReference>
<evidence type="ECO:0000313" key="9">
    <source>
        <dbReference type="EMBL" id="MBZ4184913.1"/>
    </source>
</evidence>
<dbReference type="InterPro" id="IPR035644">
    <property type="entry name" value="MraZ_C"/>
</dbReference>
<protein>
    <recommendedName>
        <fullName evidence="1 7">Transcriptional regulator MraZ</fullName>
    </recommendedName>
</protein>
<dbReference type="PROSITE" id="PS51740">
    <property type="entry name" value="SPOVT_ABRB"/>
    <property type="match status" value="2"/>
</dbReference>
<dbReference type="InterPro" id="IPR035642">
    <property type="entry name" value="MraZ_N"/>
</dbReference>